<dbReference type="EMBL" id="LDAU01000212">
    <property type="protein sequence ID" value="KRW99498.1"/>
    <property type="molecule type" value="Genomic_DNA"/>
</dbReference>
<proteinExistence type="predicted"/>
<keyword evidence="1" id="KW-0812">Transmembrane</keyword>
<keyword evidence="1" id="KW-1133">Transmembrane helix</keyword>
<keyword evidence="3" id="KW-1185">Reference proteome</keyword>
<gene>
    <name evidence="2" type="ORF">PPERSA_07983</name>
</gene>
<evidence type="ECO:0000256" key="1">
    <source>
        <dbReference type="SAM" id="Phobius"/>
    </source>
</evidence>
<dbReference type="AlphaFoldDB" id="A0A0V0QBF8"/>
<dbReference type="Proteomes" id="UP000054937">
    <property type="component" value="Unassembled WGS sequence"/>
</dbReference>
<sequence>MGIGKENILESIQSIKDLFPESPMLALRWYLLAIADCLTLGYEEIAIDICKDCKIFCEAVQQSYKNDEDLQQEDEDYSDFYILYGYILVSNQQYQQAQEILDLAHKELEEEINKPENRTNFKVLQKIQLRIVYVDDIMGRYIYYIFLLFLIHIILLYQN</sequence>
<keyword evidence="1" id="KW-0472">Membrane</keyword>
<reference evidence="2 3" key="1">
    <citation type="journal article" date="2015" name="Sci. Rep.">
        <title>Genome of the facultative scuticociliatosis pathogen Pseudocohnilembus persalinus provides insight into its virulence through horizontal gene transfer.</title>
        <authorList>
            <person name="Xiong J."/>
            <person name="Wang G."/>
            <person name="Cheng J."/>
            <person name="Tian M."/>
            <person name="Pan X."/>
            <person name="Warren A."/>
            <person name="Jiang C."/>
            <person name="Yuan D."/>
            <person name="Miao W."/>
        </authorList>
    </citation>
    <scope>NUCLEOTIDE SEQUENCE [LARGE SCALE GENOMIC DNA]</scope>
    <source>
        <strain evidence="2">36N120E</strain>
    </source>
</reference>
<evidence type="ECO:0000313" key="3">
    <source>
        <dbReference type="Proteomes" id="UP000054937"/>
    </source>
</evidence>
<comment type="caution">
    <text evidence="2">The sequence shown here is derived from an EMBL/GenBank/DDBJ whole genome shotgun (WGS) entry which is preliminary data.</text>
</comment>
<accession>A0A0V0QBF8</accession>
<protein>
    <submittedName>
        <fullName evidence="2">Uncharacterized protein</fullName>
    </submittedName>
</protein>
<evidence type="ECO:0000313" key="2">
    <source>
        <dbReference type="EMBL" id="KRW99498.1"/>
    </source>
</evidence>
<feature type="transmembrane region" description="Helical" evidence="1">
    <location>
        <begin position="141"/>
        <end position="158"/>
    </location>
</feature>
<organism evidence="2 3">
    <name type="scientific">Pseudocohnilembus persalinus</name>
    <name type="common">Ciliate</name>
    <dbReference type="NCBI Taxonomy" id="266149"/>
    <lineage>
        <taxon>Eukaryota</taxon>
        <taxon>Sar</taxon>
        <taxon>Alveolata</taxon>
        <taxon>Ciliophora</taxon>
        <taxon>Intramacronucleata</taxon>
        <taxon>Oligohymenophorea</taxon>
        <taxon>Scuticociliatia</taxon>
        <taxon>Philasterida</taxon>
        <taxon>Pseudocohnilembidae</taxon>
        <taxon>Pseudocohnilembus</taxon>
    </lineage>
</organism>
<dbReference type="InParanoid" id="A0A0V0QBF8"/>
<name>A0A0V0QBF8_PSEPJ</name>